<feature type="region of interest" description="Disordered" evidence="2">
    <location>
        <begin position="375"/>
        <end position="399"/>
    </location>
</feature>
<evidence type="ECO:0000256" key="2">
    <source>
        <dbReference type="SAM" id="MobiDB-lite"/>
    </source>
</evidence>
<name>A0AAD1X1V2_EUPCR</name>
<dbReference type="EMBL" id="CAMPGE010001222">
    <property type="protein sequence ID" value="CAI2359998.1"/>
    <property type="molecule type" value="Genomic_DNA"/>
</dbReference>
<protein>
    <submittedName>
        <fullName evidence="3">Uncharacterized protein</fullName>
    </submittedName>
</protein>
<dbReference type="Proteomes" id="UP001295684">
    <property type="component" value="Unassembled WGS sequence"/>
</dbReference>
<sequence length="422" mass="48434">MKQRVCLSPNAFRNLNLKPTKKLNLTAMNLTNISPSKASCHSPVKAKAKAKYKSTNMVPEVIVADNRIKSPASPLKKRMIFSQRSRMRTSKACRANSNICLSKILSDGDSEPHQQIEKKGSGKQISTEEKHIKTICERINEHTIDRKKYISLKNSPNKRMNKMTRIKSFEERREVPNLLQEIRNLRGSEEKLESFEKLIITLHTSNSNLKKLINQDKLRIHKLEKQVKSLNSQLATKCNLISQLCEVNTHLRNCEQEEKSFIKTLEIIQVNHDKAIQKLNSEFSDEVENLTEMLAKATNDHIETKETHFKKITDLIDLVCEKEVLIENLNDEISDLKFEKTQYNKEITQNFKSEIDELKCLLKVKDGIIADLRRSSPTQSNTCDQGKVSTKGSRMPEHTGKGQKIYLKVNNLEKSHLFAKNA</sequence>
<organism evidence="3 4">
    <name type="scientific">Euplotes crassus</name>
    <dbReference type="NCBI Taxonomy" id="5936"/>
    <lineage>
        <taxon>Eukaryota</taxon>
        <taxon>Sar</taxon>
        <taxon>Alveolata</taxon>
        <taxon>Ciliophora</taxon>
        <taxon>Intramacronucleata</taxon>
        <taxon>Spirotrichea</taxon>
        <taxon>Hypotrichia</taxon>
        <taxon>Euplotida</taxon>
        <taxon>Euplotidae</taxon>
        <taxon>Moneuplotes</taxon>
    </lineage>
</organism>
<proteinExistence type="predicted"/>
<evidence type="ECO:0000313" key="4">
    <source>
        <dbReference type="Proteomes" id="UP001295684"/>
    </source>
</evidence>
<keyword evidence="1" id="KW-0175">Coiled coil</keyword>
<reference evidence="3" key="1">
    <citation type="submission" date="2023-07" db="EMBL/GenBank/DDBJ databases">
        <authorList>
            <consortium name="AG Swart"/>
            <person name="Singh M."/>
            <person name="Singh A."/>
            <person name="Seah K."/>
            <person name="Emmerich C."/>
        </authorList>
    </citation>
    <scope>NUCLEOTIDE SEQUENCE</scope>
    <source>
        <strain evidence="3">DP1</strain>
    </source>
</reference>
<feature type="coiled-coil region" evidence="1">
    <location>
        <begin position="280"/>
        <end position="346"/>
    </location>
</feature>
<feature type="coiled-coil region" evidence="1">
    <location>
        <begin position="206"/>
        <end position="240"/>
    </location>
</feature>
<comment type="caution">
    <text evidence="3">The sequence shown here is derived from an EMBL/GenBank/DDBJ whole genome shotgun (WGS) entry which is preliminary data.</text>
</comment>
<accession>A0AAD1X1V2</accession>
<feature type="compositionally biased region" description="Polar residues" evidence="2">
    <location>
        <begin position="375"/>
        <end position="392"/>
    </location>
</feature>
<evidence type="ECO:0000313" key="3">
    <source>
        <dbReference type="EMBL" id="CAI2359998.1"/>
    </source>
</evidence>
<dbReference type="AlphaFoldDB" id="A0AAD1X1V2"/>
<gene>
    <name evidence="3" type="ORF">ECRASSUSDP1_LOCUS1293</name>
</gene>
<keyword evidence="4" id="KW-1185">Reference proteome</keyword>
<feature type="region of interest" description="Disordered" evidence="2">
    <location>
        <begin position="110"/>
        <end position="129"/>
    </location>
</feature>
<evidence type="ECO:0000256" key="1">
    <source>
        <dbReference type="SAM" id="Coils"/>
    </source>
</evidence>